<keyword evidence="3" id="KW-1185">Reference proteome</keyword>
<evidence type="ECO:0000259" key="1">
    <source>
        <dbReference type="Pfam" id="PF03992"/>
    </source>
</evidence>
<feature type="domain" description="ABM" evidence="1">
    <location>
        <begin position="2"/>
        <end position="66"/>
    </location>
</feature>
<dbReference type="GO" id="GO:0004497">
    <property type="term" value="F:monooxygenase activity"/>
    <property type="evidence" value="ECO:0007669"/>
    <property type="project" value="UniProtKB-KW"/>
</dbReference>
<dbReference type="SUPFAM" id="SSF54909">
    <property type="entry name" value="Dimeric alpha+beta barrel"/>
    <property type="match status" value="1"/>
</dbReference>
<dbReference type="InterPro" id="IPR007138">
    <property type="entry name" value="ABM_dom"/>
</dbReference>
<accession>A0A7Y9I4N0</accession>
<dbReference type="AlphaFoldDB" id="A0A7Y9I4N0"/>
<evidence type="ECO:0000313" key="3">
    <source>
        <dbReference type="Proteomes" id="UP000569914"/>
    </source>
</evidence>
<keyword evidence="2" id="KW-0560">Oxidoreductase</keyword>
<dbReference type="RefSeq" id="WP_179749352.1">
    <property type="nucleotide sequence ID" value="NZ_JACCBU010000001.1"/>
</dbReference>
<comment type="caution">
    <text evidence="2">The sequence shown here is derived from an EMBL/GenBank/DDBJ whole genome shotgun (WGS) entry which is preliminary data.</text>
</comment>
<organism evidence="2 3">
    <name type="scientific">Microlunatus parietis</name>
    <dbReference type="NCBI Taxonomy" id="682979"/>
    <lineage>
        <taxon>Bacteria</taxon>
        <taxon>Bacillati</taxon>
        <taxon>Actinomycetota</taxon>
        <taxon>Actinomycetes</taxon>
        <taxon>Propionibacteriales</taxon>
        <taxon>Propionibacteriaceae</taxon>
        <taxon>Microlunatus</taxon>
    </lineage>
</organism>
<gene>
    <name evidence="2" type="ORF">BKA15_001451</name>
</gene>
<protein>
    <submittedName>
        <fullName evidence="2">Quinol monooxygenase YgiN</fullName>
    </submittedName>
</protein>
<dbReference type="Gene3D" id="3.30.70.100">
    <property type="match status" value="1"/>
</dbReference>
<dbReference type="EMBL" id="JACCBU010000001">
    <property type="protein sequence ID" value="NYE70122.1"/>
    <property type="molecule type" value="Genomic_DNA"/>
</dbReference>
<keyword evidence="2" id="KW-0503">Monooxygenase</keyword>
<dbReference type="InterPro" id="IPR011008">
    <property type="entry name" value="Dimeric_a/b-barrel"/>
</dbReference>
<name>A0A7Y9I4N0_9ACTN</name>
<reference evidence="2 3" key="1">
    <citation type="submission" date="2020-07" db="EMBL/GenBank/DDBJ databases">
        <title>Sequencing the genomes of 1000 actinobacteria strains.</title>
        <authorList>
            <person name="Klenk H.-P."/>
        </authorList>
    </citation>
    <scope>NUCLEOTIDE SEQUENCE [LARGE SCALE GENOMIC DNA]</scope>
    <source>
        <strain evidence="2 3">DSM 22083</strain>
    </source>
</reference>
<dbReference type="Pfam" id="PF03992">
    <property type="entry name" value="ABM"/>
    <property type="match status" value="1"/>
</dbReference>
<evidence type="ECO:0000313" key="2">
    <source>
        <dbReference type="EMBL" id="NYE70122.1"/>
    </source>
</evidence>
<proteinExistence type="predicted"/>
<dbReference type="Proteomes" id="UP000569914">
    <property type="component" value="Unassembled WGS sequence"/>
</dbReference>
<sequence>MIAISRFRVPVAEAASFADRAAAAVRVLEAAKGFRSVDFGRNLDDPELWTITTRWADVGSYRRALQGFEAKSVVVPLLSVAIDEPSAYDDAELVGENQARGSGLGPLS</sequence>